<evidence type="ECO:0000313" key="2">
    <source>
        <dbReference type="EMBL" id="KAF6383174.1"/>
    </source>
</evidence>
<evidence type="ECO:0000256" key="1">
    <source>
        <dbReference type="SAM" id="MobiDB-lite"/>
    </source>
</evidence>
<name>A0A7J8A9R6_PIPKU</name>
<accession>A0A7J8A9R6</accession>
<dbReference type="InterPro" id="IPR043502">
    <property type="entry name" value="DNA/RNA_pol_sf"/>
</dbReference>
<keyword evidence="3" id="KW-1185">Reference proteome</keyword>
<dbReference type="SUPFAM" id="SSF56672">
    <property type="entry name" value="DNA/RNA polymerases"/>
    <property type="match status" value="1"/>
</dbReference>
<organism evidence="2 3">
    <name type="scientific">Pipistrellus kuhlii</name>
    <name type="common">Kuhl's pipistrelle</name>
    <dbReference type="NCBI Taxonomy" id="59472"/>
    <lineage>
        <taxon>Eukaryota</taxon>
        <taxon>Metazoa</taxon>
        <taxon>Chordata</taxon>
        <taxon>Craniata</taxon>
        <taxon>Vertebrata</taxon>
        <taxon>Euteleostomi</taxon>
        <taxon>Mammalia</taxon>
        <taxon>Eutheria</taxon>
        <taxon>Laurasiatheria</taxon>
        <taxon>Chiroptera</taxon>
        <taxon>Yangochiroptera</taxon>
        <taxon>Vespertilionidae</taxon>
        <taxon>Pipistrellus</taxon>
    </lineage>
</organism>
<gene>
    <name evidence="2" type="ORF">mPipKuh1_013223</name>
</gene>
<comment type="caution">
    <text evidence="2">The sequence shown here is derived from an EMBL/GenBank/DDBJ whole genome shotgun (WGS) entry which is preliminary data.</text>
</comment>
<protein>
    <recommendedName>
        <fullName evidence="4">Reverse transcriptase domain-containing protein</fullName>
    </recommendedName>
</protein>
<dbReference type="Proteomes" id="UP000558488">
    <property type="component" value="Unassembled WGS sequence"/>
</dbReference>
<dbReference type="EMBL" id="JACAGB010000002">
    <property type="protein sequence ID" value="KAF6383174.1"/>
    <property type="molecule type" value="Genomic_DNA"/>
</dbReference>
<feature type="compositionally biased region" description="Basic and acidic residues" evidence="1">
    <location>
        <begin position="214"/>
        <end position="234"/>
    </location>
</feature>
<feature type="region of interest" description="Disordered" evidence="1">
    <location>
        <begin position="177"/>
        <end position="247"/>
    </location>
</feature>
<sequence length="272" mass="30637">MWEEIEAVIKKLPANKSPGLDGFTREFYQTFKEKLKPILLRLFRKIQEEGTLPSFFYEASITLTPKPDKDNTMKENYRPISLMNIDAKILNTILANWVHQLIKKIIQLCGLLQKPDPEWALITWVVLRVPTSGAFNAGLLEEKVVPACPPLLSRGSGQNGVQSGVLLRISSENVYWRSPGQAPPESPRGPASEDSALDRHRLPAVRQIGVKSGIDQDKKAAERTVREPSLERTKRTSPLPSPHPGPPHRFLINPILWPLGFSEVNRFCKTTH</sequence>
<dbReference type="AlphaFoldDB" id="A0A7J8A9R6"/>
<evidence type="ECO:0000313" key="3">
    <source>
        <dbReference type="Proteomes" id="UP000558488"/>
    </source>
</evidence>
<dbReference type="PANTHER" id="PTHR19446">
    <property type="entry name" value="REVERSE TRANSCRIPTASES"/>
    <property type="match status" value="1"/>
</dbReference>
<reference evidence="2 3" key="1">
    <citation type="journal article" date="2020" name="Nature">
        <title>Six reference-quality genomes reveal evolution of bat adaptations.</title>
        <authorList>
            <person name="Jebb D."/>
            <person name="Huang Z."/>
            <person name="Pippel M."/>
            <person name="Hughes G.M."/>
            <person name="Lavrichenko K."/>
            <person name="Devanna P."/>
            <person name="Winkler S."/>
            <person name="Jermiin L.S."/>
            <person name="Skirmuntt E.C."/>
            <person name="Katzourakis A."/>
            <person name="Burkitt-Gray L."/>
            <person name="Ray D.A."/>
            <person name="Sullivan K.A.M."/>
            <person name="Roscito J.G."/>
            <person name="Kirilenko B.M."/>
            <person name="Davalos L.M."/>
            <person name="Corthals A.P."/>
            <person name="Power M.L."/>
            <person name="Jones G."/>
            <person name="Ransome R.D."/>
            <person name="Dechmann D.K.N."/>
            <person name="Locatelli A.G."/>
            <person name="Puechmaille S.J."/>
            <person name="Fedrigo O."/>
            <person name="Jarvis E.D."/>
            <person name="Hiller M."/>
            <person name="Vernes S.C."/>
            <person name="Myers E.W."/>
            <person name="Teeling E.C."/>
        </authorList>
    </citation>
    <scope>NUCLEOTIDE SEQUENCE [LARGE SCALE GENOMIC DNA]</scope>
    <source>
        <strain evidence="2">MPipKuh1</strain>
        <tissue evidence="2">Flight muscle</tissue>
    </source>
</reference>
<proteinExistence type="predicted"/>
<evidence type="ECO:0008006" key="4">
    <source>
        <dbReference type="Google" id="ProtNLM"/>
    </source>
</evidence>